<evidence type="ECO:0000256" key="1">
    <source>
        <dbReference type="ARBA" id="ARBA00004889"/>
    </source>
</evidence>
<comment type="pathway">
    <text evidence="1">Pyrimidine metabolism; UMP biosynthesis via de novo pathway; UMP from orotate: step 1/2.</text>
</comment>
<feature type="domain" description="Orotidine 5'-phosphate decarboxylase" evidence="8">
    <location>
        <begin position="226"/>
        <end position="447"/>
    </location>
</feature>
<dbReference type="Gene3D" id="3.20.20.70">
    <property type="entry name" value="Aldolase class I"/>
    <property type="match status" value="1"/>
</dbReference>
<name>A0A6C0E9T7_9ZZZZ</name>
<dbReference type="Gene3D" id="3.40.50.2020">
    <property type="match status" value="1"/>
</dbReference>
<protein>
    <recommendedName>
        <fullName evidence="2">orotate phosphoribosyltransferase</fullName>
        <ecNumber evidence="2">2.4.2.10</ecNumber>
    </recommendedName>
</protein>
<keyword evidence="5" id="KW-0665">Pyrimidine biosynthesis</keyword>
<sequence>MAHHHLLSFLYKNNFIKFGDFTLKSGKTSPLYFDFRSIISNYDVFNQVVDLLKIIIMQEYTTKNKVYLCGVPYGGISFASILNDKFHRETPGLYGLAIARQKRKNHGIGGYVFGLEKSEEKNKIILIEDVITTGMSIYETILELEKENCEIIGVVSIFDRNESIEGFQFPRDKYPIKSIFTYKSLLHIVESMSINTKINIVPYLKENIPDKRMYFDFLQLIQNKKSNLAVAVDNFQTPKDILNYLSVNASKIVILKLHTDIMVFSDHPNDNQLTEAGFWANLKHLKNKYNFLIMEDAKIADISKIALKKLKRINLYDTVDLVTIHGLNAESLLKSLPTDYNGPKLVIVSDMSSDNFMTNNTQILNEYREKCFSLSNNPNVFGYVTQNPPNDTMISNGAIYMTPGISINTDNTDNINNINIADQYYRTPENAINGGSHVIIVGSGITDFQGSIDEMTSKYQLRGFEAYKNIYQKID</sequence>
<dbReference type="NCBIfam" id="TIGR00336">
    <property type="entry name" value="pyrE"/>
    <property type="match status" value="1"/>
</dbReference>
<keyword evidence="6" id="KW-0456">Lyase</keyword>
<dbReference type="InterPro" id="IPR000836">
    <property type="entry name" value="PRTase_dom"/>
</dbReference>
<keyword evidence="4" id="KW-0808">Transferase</keyword>
<reference evidence="9" key="1">
    <citation type="journal article" date="2020" name="Nature">
        <title>Giant virus diversity and host interactions through global metagenomics.</title>
        <authorList>
            <person name="Schulz F."/>
            <person name="Roux S."/>
            <person name="Paez-Espino D."/>
            <person name="Jungbluth S."/>
            <person name="Walsh D.A."/>
            <person name="Denef V.J."/>
            <person name="McMahon K.D."/>
            <person name="Konstantinidis K.T."/>
            <person name="Eloe-Fadrosh E.A."/>
            <person name="Kyrpides N.C."/>
            <person name="Woyke T."/>
        </authorList>
    </citation>
    <scope>NUCLEOTIDE SEQUENCE</scope>
    <source>
        <strain evidence="9">GVMAG-M-3300023179-150</strain>
    </source>
</reference>
<evidence type="ECO:0000256" key="6">
    <source>
        <dbReference type="ARBA" id="ARBA00023239"/>
    </source>
</evidence>
<dbReference type="SUPFAM" id="SSF53271">
    <property type="entry name" value="PRTase-like"/>
    <property type="match status" value="1"/>
</dbReference>
<feature type="domain" description="Phosphoribosyltransferase" evidence="7">
    <location>
        <begin position="47"/>
        <end position="164"/>
    </location>
</feature>
<evidence type="ECO:0000259" key="8">
    <source>
        <dbReference type="Pfam" id="PF00215"/>
    </source>
</evidence>
<evidence type="ECO:0000313" key="9">
    <source>
        <dbReference type="EMBL" id="QHT25019.1"/>
    </source>
</evidence>
<dbReference type="InterPro" id="IPR013785">
    <property type="entry name" value="Aldolase_TIM"/>
</dbReference>
<evidence type="ECO:0000256" key="3">
    <source>
        <dbReference type="ARBA" id="ARBA00022676"/>
    </source>
</evidence>
<dbReference type="GO" id="GO:0004590">
    <property type="term" value="F:orotidine-5'-phosphate decarboxylase activity"/>
    <property type="evidence" value="ECO:0007669"/>
    <property type="project" value="InterPro"/>
</dbReference>
<dbReference type="HAMAP" id="MF_01208">
    <property type="entry name" value="PyrE"/>
    <property type="match status" value="1"/>
</dbReference>
<dbReference type="InterPro" id="IPR029057">
    <property type="entry name" value="PRTase-like"/>
</dbReference>
<dbReference type="CDD" id="cd06223">
    <property type="entry name" value="PRTases_typeI"/>
    <property type="match status" value="1"/>
</dbReference>
<dbReference type="PANTHER" id="PTHR19278">
    <property type="entry name" value="OROTATE PHOSPHORIBOSYLTRANSFERASE"/>
    <property type="match status" value="1"/>
</dbReference>
<evidence type="ECO:0000259" key="7">
    <source>
        <dbReference type="Pfam" id="PF00156"/>
    </source>
</evidence>
<dbReference type="InterPro" id="IPR001754">
    <property type="entry name" value="OMPdeCOase_dom"/>
</dbReference>
<dbReference type="AlphaFoldDB" id="A0A6C0E9T7"/>
<dbReference type="GO" id="GO:0006207">
    <property type="term" value="P:'de novo' pyrimidine nucleobase biosynthetic process"/>
    <property type="evidence" value="ECO:0007669"/>
    <property type="project" value="InterPro"/>
</dbReference>
<dbReference type="GO" id="GO:0004588">
    <property type="term" value="F:orotate phosphoribosyltransferase activity"/>
    <property type="evidence" value="ECO:0007669"/>
    <property type="project" value="UniProtKB-EC"/>
</dbReference>
<organism evidence="9">
    <name type="scientific">viral metagenome</name>
    <dbReference type="NCBI Taxonomy" id="1070528"/>
    <lineage>
        <taxon>unclassified sequences</taxon>
        <taxon>metagenomes</taxon>
        <taxon>organismal metagenomes</taxon>
    </lineage>
</organism>
<dbReference type="EC" id="2.4.2.10" evidence="2"/>
<dbReference type="GO" id="GO:0044205">
    <property type="term" value="P:'de novo' UMP biosynthetic process"/>
    <property type="evidence" value="ECO:0007669"/>
    <property type="project" value="UniProtKB-UniPathway"/>
</dbReference>
<dbReference type="UniPathway" id="UPA00070">
    <property type="reaction ID" value="UER00119"/>
</dbReference>
<dbReference type="EMBL" id="MN739753">
    <property type="protein sequence ID" value="QHT25019.1"/>
    <property type="molecule type" value="Genomic_DNA"/>
</dbReference>
<evidence type="ECO:0000256" key="5">
    <source>
        <dbReference type="ARBA" id="ARBA00022975"/>
    </source>
</evidence>
<evidence type="ECO:0000256" key="2">
    <source>
        <dbReference type="ARBA" id="ARBA00011971"/>
    </source>
</evidence>
<dbReference type="PANTHER" id="PTHR19278:SF9">
    <property type="entry name" value="URIDINE 5'-MONOPHOSPHATE SYNTHASE"/>
    <property type="match status" value="1"/>
</dbReference>
<accession>A0A6C0E9T7</accession>
<proteinExistence type="inferred from homology"/>
<dbReference type="Pfam" id="PF00156">
    <property type="entry name" value="Pribosyltran"/>
    <property type="match status" value="1"/>
</dbReference>
<dbReference type="InterPro" id="IPR011060">
    <property type="entry name" value="RibuloseP-bd_barrel"/>
</dbReference>
<evidence type="ECO:0000256" key="4">
    <source>
        <dbReference type="ARBA" id="ARBA00022679"/>
    </source>
</evidence>
<keyword evidence="3" id="KW-0328">Glycosyltransferase</keyword>
<dbReference type="SUPFAM" id="SSF51366">
    <property type="entry name" value="Ribulose-phoshate binding barrel"/>
    <property type="match status" value="1"/>
</dbReference>
<dbReference type="Pfam" id="PF00215">
    <property type="entry name" value="OMPdecase"/>
    <property type="match status" value="1"/>
</dbReference>
<dbReference type="InterPro" id="IPR023031">
    <property type="entry name" value="OPRT"/>
</dbReference>
<dbReference type="InterPro" id="IPR004467">
    <property type="entry name" value="Or_phspho_trans_dom"/>
</dbReference>